<evidence type="ECO:0000313" key="6">
    <source>
        <dbReference type="Proteomes" id="UP000245207"/>
    </source>
</evidence>
<dbReference type="GO" id="GO:0080044">
    <property type="term" value="F:quercetin 7-O-glucosyltransferase activity"/>
    <property type="evidence" value="ECO:0007669"/>
    <property type="project" value="TreeGrafter"/>
</dbReference>
<evidence type="ECO:0000313" key="5">
    <source>
        <dbReference type="EMBL" id="PWA44842.1"/>
    </source>
</evidence>
<dbReference type="FunFam" id="3.40.50.2000:FF:000040">
    <property type="entry name" value="UDP-glycosyltransferase 76C1"/>
    <property type="match status" value="1"/>
</dbReference>
<evidence type="ECO:0000256" key="3">
    <source>
        <dbReference type="RuleBase" id="RU003718"/>
    </source>
</evidence>
<dbReference type="Pfam" id="PF00201">
    <property type="entry name" value="UDPGT"/>
    <property type="match status" value="1"/>
</dbReference>
<gene>
    <name evidence="5" type="ORF">CTI12_AA525240</name>
</gene>
<dbReference type="AlphaFoldDB" id="A0A2U1L778"/>
<dbReference type="SUPFAM" id="SSF53756">
    <property type="entry name" value="UDP-Glycosyltransferase/glycogen phosphorylase"/>
    <property type="match status" value="1"/>
</dbReference>
<dbReference type="InterPro" id="IPR035595">
    <property type="entry name" value="UDP_glycos_trans_CS"/>
</dbReference>
<reference evidence="5 6" key="1">
    <citation type="journal article" date="2018" name="Mol. Plant">
        <title>The genome of Artemisia annua provides insight into the evolution of Asteraceae family and artemisinin biosynthesis.</title>
        <authorList>
            <person name="Shen Q."/>
            <person name="Zhang L."/>
            <person name="Liao Z."/>
            <person name="Wang S."/>
            <person name="Yan T."/>
            <person name="Shi P."/>
            <person name="Liu M."/>
            <person name="Fu X."/>
            <person name="Pan Q."/>
            <person name="Wang Y."/>
            <person name="Lv Z."/>
            <person name="Lu X."/>
            <person name="Zhang F."/>
            <person name="Jiang W."/>
            <person name="Ma Y."/>
            <person name="Chen M."/>
            <person name="Hao X."/>
            <person name="Li L."/>
            <person name="Tang Y."/>
            <person name="Lv G."/>
            <person name="Zhou Y."/>
            <person name="Sun X."/>
            <person name="Brodelius P.E."/>
            <person name="Rose J.K.C."/>
            <person name="Tang K."/>
        </authorList>
    </citation>
    <scope>NUCLEOTIDE SEQUENCE [LARGE SCALE GENOMIC DNA]</scope>
    <source>
        <strain evidence="6">cv. Huhao1</strain>
        <tissue evidence="5">Leaf</tissue>
    </source>
</reference>
<evidence type="ECO:0000256" key="2">
    <source>
        <dbReference type="ARBA" id="ARBA00022679"/>
    </source>
</evidence>
<accession>A0A2U1L778</accession>
<protein>
    <recommendedName>
        <fullName evidence="4">Glycosyltransferase</fullName>
        <ecNumber evidence="4">2.4.1.-</ecNumber>
    </recommendedName>
</protein>
<dbReference type="Proteomes" id="UP000245207">
    <property type="component" value="Unassembled WGS sequence"/>
</dbReference>
<dbReference type="Gene3D" id="3.40.50.2000">
    <property type="entry name" value="Glycogen Phosphorylase B"/>
    <property type="match status" value="2"/>
</dbReference>
<dbReference type="GO" id="GO:0080043">
    <property type="term" value="F:quercetin 3-O-glucosyltransferase activity"/>
    <property type="evidence" value="ECO:0007669"/>
    <property type="project" value="TreeGrafter"/>
</dbReference>
<comment type="similarity">
    <text evidence="1 3">Belongs to the UDP-glycosyltransferase family.</text>
</comment>
<comment type="caution">
    <text evidence="5">The sequence shown here is derived from an EMBL/GenBank/DDBJ whole genome shotgun (WGS) entry which is preliminary data.</text>
</comment>
<name>A0A2U1L778_ARTAN</name>
<dbReference type="OrthoDB" id="5835829at2759"/>
<dbReference type="InterPro" id="IPR002213">
    <property type="entry name" value="UDP_glucos_trans"/>
</dbReference>
<dbReference type="PANTHER" id="PTHR11926:SF1392">
    <property type="entry name" value="GLYCOSYLTRANSFERASE"/>
    <property type="match status" value="1"/>
</dbReference>
<dbReference type="PROSITE" id="PS00375">
    <property type="entry name" value="UDPGT"/>
    <property type="match status" value="1"/>
</dbReference>
<evidence type="ECO:0000256" key="4">
    <source>
        <dbReference type="RuleBase" id="RU362057"/>
    </source>
</evidence>
<sequence>MDKNDHAKHTLEPHVLIFPTPLQGPVSCFLKLAELLCISGIHVTFLNTDYIHRPLIRHTQVLSRFRNYPNFQFETIPDGLEHDNPVSIEKLDEMIDAVNAAAKPLFRDMMISGRWSRSSERPVTVMIVDAFFSFAVELGLETSTPVFCFQTISPWEQSDELVTSVPGTQHFLRKRDLAGFCQTDDLSNMELQFVLQQALITPQTQGLILNTFEELDALVLPHIRKVCPNVYPIGPLHSLYRSRLLADTTQILENISSNSVWKEDKTCLSWLDKHPPKSVAYISFGSLATINVDQMLEIWHGLVHTGKPFLWVKRPESITGEYNESQVPNELLERTKEIGCIVDWAPQEEVLAHPAVGVFLTHSGWNSTIESIAHGVPIICWPYFYDQQVNSRFVGEVWKVGVDMKDLTCDRFIIEKAVRDVMDTRQGMFTQSATAWQNLAKESIGETGSSSKNFALLLDDIRELSSIMK</sequence>
<keyword evidence="6" id="KW-1185">Reference proteome</keyword>
<dbReference type="CDD" id="cd03784">
    <property type="entry name" value="GT1_Gtf-like"/>
    <property type="match status" value="1"/>
</dbReference>
<proteinExistence type="inferred from homology"/>
<keyword evidence="3" id="KW-0328">Glycosyltransferase</keyword>
<evidence type="ECO:0000256" key="1">
    <source>
        <dbReference type="ARBA" id="ARBA00009995"/>
    </source>
</evidence>
<dbReference type="EC" id="2.4.1.-" evidence="4"/>
<keyword evidence="2 3" id="KW-0808">Transferase</keyword>
<organism evidence="5 6">
    <name type="scientific">Artemisia annua</name>
    <name type="common">Sweet wormwood</name>
    <dbReference type="NCBI Taxonomy" id="35608"/>
    <lineage>
        <taxon>Eukaryota</taxon>
        <taxon>Viridiplantae</taxon>
        <taxon>Streptophyta</taxon>
        <taxon>Embryophyta</taxon>
        <taxon>Tracheophyta</taxon>
        <taxon>Spermatophyta</taxon>
        <taxon>Magnoliopsida</taxon>
        <taxon>eudicotyledons</taxon>
        <taxon>Gunneridae</taxon>
        <taxon>Pentapetalae</taxon>
        <taxon>asterids</taxon>
        <taxon>campanulids</taxon>
        <taxon>Asterales</taxon>
        <taxon>Asteraceae</taxon>
        <taxon>Asteroideae</taxon>
        <taxon>Anthemideae</taxon>
        <taxon>Artemisiinae</taxon>
        <taxon>Artemisia</taxon>
    </lineage>
</organism>
<dbReference type="PANTHER" id="PTHR11926">
    <property type="entry name" value="GLUCOSYL/GLUCURONOSYL TRANSFERASES"/>
    <property type="match status" value="1"/>
</dbReference>
<dbReference type="EMBL" id="PKPP01011071">
    <property type="protein sequence ID" value="PWA44842.1"/>
    <property type="molecule type" value="Genomic_DNA"/>
</dbReference>